<dbReference type="Gene3D" id="3.30.40.10">
    <property type="entry name" value="Zinc/RING finger domain, C3HC4 (zinc finger)"/>
    <property type="match status" value="1"/>
</dbReference>
<keyword evidence="1 3" id="KW-0863">Zinc-finger</keyword>
<evidence type="ECO:0000256" key="2">
    <source>
        <dbReference type="ARBA" id="ARBA00022833"/>
    </source>
</evidence>
<proteinExistence type="predicted"/>
<keyword evidence="2" id="KW-0862">Zinc</keyword>
<comment type="caution">
    <text evidence="6">The sequence shown here is derived from an EMBL/GenBank/DDBJ whole genome shotgun (WGS) entry which is preliminary data.</text>
</comment>
<dbReference type="Proteomes" id="UP000230233">
    <property type="component" value="Chromosome II"/>
</dbReference>
<feature type="coiled-coil region" evidence="4">
    <location>
        <begin position="539"/>
        <end position="580"/>
    </location>
</feature>
<keyword evidence="4" id="KW-0175">Coiled coil</keyword>
<organism evidence="6 7">
    <name type="scientific">Caenorhabditis nigoni</name>
    <dbReference type="NCBI Taxonomy" id="1611254"/>
    <lineage>
        <taxon>Eukaryota</taxon>
        <taxon>Metazoa</taxon>
        <taxon>Ecdysozoa</taxon>
        <taxon>Nematoda</taxon>
        <taxon>Chromadorea</taxon>
        <taxon>Rhabditida</taxon>
        <taxon>Rhabditina</taxon>
        <taxon>Rhabditomorpha</taxon>
        <taxon>Rhabditoidea</taxon>
        <taxon>Rhabditidae</taxon>
        <taxon>Peloderinae</taxon>
        <taxon>Caenorhabditis</taxon>
    </lineage>
</organism>
<dbReference type="Pfam" id="PF25100">
    <property type="entry name" value="DUF7809"/>
    <property type="match status" value="1"/>
</dbReference>
<gene>
    <name evidence="6" type="primary">Cnig_chr_II.g4359</name>
    <name evidence="6" type="ORF">B9Z55_004359</name>
</gene>
<dbReference type="InterPro" id="IPR001841">
    <property type="entry name" value="Znf_RING"/>
</dbReference>
<evidence type="ECO:0000313" key="6">
    <source>
        <dbReference type="EMBL" id="PIC43733.1"/>
    </source>
</evidence>
<dbReference type="PANTHER" id="PTHR21447:SF13">
    <property type="entry name" value="RING-TYPE DOMAIN-CONTAINING PROTEIN"/>
    <property type="match status" value="1"/>
</dbReference>
<accession>A0A2G5UW78</accession>
<dbReference type="GO" id="GO:0045087">
    <property type="term" value="P:innate immune response"/>
    <property type="evidence" value="ECO:0007669"/>
    <property type="project" value="TreeGrafter"/>
</dbReference>
<dbReference type="GO" id="GO:0008270">
    <property type="term" value="F:zinc ion binding"/>
    <property type="evidence" value="ECO:0007669"/>
    <property type="project" value="UniProtKB-KW"/>
</dbReference>
<dbReference type="PANTHER" id="PTHR21447">
    <property type="entry name" value="RING-TYPE DOMAIN-CONTAINING PROTEIN-RELATED"/>
    <property type="match status" value="1"/>
</dbReference>
<reference evidence="7" key="1">
    <citation type="submission" date="2017-10" db="EMBL/GenBank/DDBJ databases">
        <title>Rapid genome shrinkage in a self-fertile nematode reveals novel sperm competition proteins.</title>
        <authorList>
            <person name="Yin D."/>
            <person name="Schwarz E.M."/>
            <person name="Thomas C.G."/>
            <person name="Felde R.L."/>
            <person name="Korf I.F."/>
            <person name="Cutter A.D."/>
            <person name="Schartner C.M."/>
            <person name="Ralston E.J."/>
            <person name="Meyer B.J."/>
            <person name="Haag E.S."/>
        </authorList>
    </citation>
    <scope>NUCLEOTIDE SEQUENCE [LARGE SCALE GENOMIC DNA]</scope>
    <source>
        <strain evidence="7">JU1422</strain>
    </source>
</reference>
<evidence type="ECO:0000313" key="7">
    <source>
        <dbReference type="Proteomes" id="UP000230233"/>
    </source>
</evidence>
<evidence type="ECO:0000256" key="1">
    <source>
        <dbReference type="ARBA" id="ARBA00022771"/>
    </source>
</evidence>
<dbReference type="InterPro" id="IPR013083">
    <property type="entry name" value="Znf_RING/FYVE/PHD"/>
</dbReference>
<feature type="domain" description="RING-type" evidence="5">
    <location>
        <begin position="619"/>
        <end position="662"/>
    </location>
</feature>
<dbReference type="GO" id="GO:0045121">
    <property type="term" value="C:membrane raft"/>
    <property type="evidence" value="ECO:0007669"/>
    <property type="project" value="TreeGrafter"/>
</dbReference>
<keyword evidence="7" id="KW-1185">Reference proteome</keyword>
<dbReference type="OrthoDB" id="1630758at2759"/>
<evidence type="ECO:0000259" key="5">
    <source>
        <dbReference type="PROSITE" id="PS50089"/>
    </source>
</evidence>
<dbReference type="PROSITE" id="PS50089">
    <property type="entry name" value="ZF_RING_2"/>
    <property type="match status" value="1"/>
</dbReference>
<name>A0A2G5UW78_9PELO</name>
<dbReference type="AlphaFoldDB" id="A0A2G5UW78"/>
<keyword evidence="1 3" id="KW-0479">Metal-binding</keyword>
<dbReference type="SUPFAM" id="SSF57850">
    <property type="entry name" value="RING/U-box"/>
    <property type="match status" value="1"/>
</dbReference>
<evidence type="ECO:0000256" key="3">
    <source>
        <dbReference type="PROSITE-ProRule" id="PRU00175"/>
    </source>
</evidence>
<dbReference type="EMBL" id="PDUG01000002">
    <property type="protein sequence ID" value="PIC43733.1"/>
    <property type="molecule type" value="Genomic_DNA"/>
</dbReference>
<dbReference type="Pfam" id="PF13639">
    <property type="entry name" value="zf-RING_2"/>
    <property type="match status" value="1"/>
</dbReference>
<protein>
    <recommendedName>
        <fullName evidence="5">RING-type domain-containing protein</fullName>
    </recommendedName>
</protein>
<dbReference type="InterPro" id="IPR056711">
    <property type="entry name" value="DUF7809"/>
</dbReference>
<sequence>MLLQMSKFLEVPSIATTKNSFQVAASYYLIEKFRPIFCYVLPDAQDPLEGKEKELIQLMIDNSNHWLRMYGSAEELLENINIYKDFSRSHELVSLSKETYPFRPRIFKSFQNEKYIAKSDLFVILQNMMIEVATPEPFEITRMLAVYLKSREKSAGFKSIEFVKFDEAIFEKMRERMKVEIGEKPVLSVPRMSMEASLEKLRRNIPLTLDNSQKENFDNFLGIFFCISDREAEIPPINTLVTYFLDYKRFTKALGTIIDENPDMFSPRGEDSDEPLTLRVFEDGDQKFLMKEEIFKPTEFDFFRNPNTIPLDTITMKELLESGEIRNVEFIRYPITRAKHRATPIRGPAGGLFILAIDCFFEYLRNLIHGEQILQKLKPTDLPKFLQKLNECDEFNCREENPYFIQTDRPRAITYMDNLHDYLHGLKWQDILKRPAKKVRNVEPSGFTVQDLKNELEHLGLTTIFPEIQDYAEAVYSEVEKHKKERFLRTCDVFDAIEHCQLNCVLERLPKLKKFVHNQKGCHRVHGMKCEKCDAEKPENEKDQKLKILEKELADLKIAHQKILEENQELQQKLLRLSVKNETNEVQIKQPAEKLTQSKLSIDDVNYSNACTSQQNVQCLICEKSMESGVDQIIRCPLCKRRFYEKCAINWIKDHQQCPVCNGDLPIF</sequence>
<evidence type="ECO:0000256" key="4">
    <source>
        <dbReference type="SAM" id="Coils"/>
    </source>
</evidence>